<name>A0A9X2VNH6_9PSEU</name>
<feature type="domain" description="Beta-lactamase class A catalytic" evidence="3">
    <location>
        <begin position="83"/>
        <end position="121"/>
    </location>
</feature>
<proteinExistence type="predicted"/>
<feature type="transmembrane region" description="Helical" evidence="2">
    <location>
        <begin position="6"/>
        <end position="28"/>
    </location>
</feature>
<keyword evidence="2" id="KW-0472">Membrane</keyword>
<dbReference type="SUPFAM" id="SSF56601">
    <property type="entry name" value="beta-lactamase/transpeptidase-like"/>
    <property type="match status" value="1"/>
</dbReference>
<dbReference type="Pfam" id="PF13354">
    <property type="entry name" value="Beta-lactamase2"/>
    <property type="match status" value="1"/>
</dbReference>
<dbReference type="InterPro" id="IPR012338">
    <property type="entry name" value="Beta-lactam/transpept-like"/>
</dbReference>
<feature type="compositionally biased region" description="Pro residues" evidence="1">
    <location>
        <begin position="54"/>
        <end position="68"/>
    </location>
</feature>
<dbReference type="EMBL" id="JANYMP010000011">
    <property type="protein sequence ID" value="MCS7479946.1"/>
    <property type="molecule type" value="Genomic_DNA"/>
</dbReference>
<keyword evidence="2" id="KW-0812">Transmembrane</keyword>
<evidence type="ECO:0000313" key="4">
    <source>
        <dbReference type="EMBL" id="MCS7479946.1"/>
    </source>
</evidence>
<protein>
    <recommendedName>
        <fullName evidence="3">Beta-lactamase class A catalytic domain-containing protein</fullName>
    </recommendedName>
</protein>
<dbReference type="InterPro" id="IPR045155">
    <property type="entry name" value="Beta-lactam_cat"/>
</dbReference>
<sequence length="288" mass="30240">MGGRRWWLGAVVFGAIAAMAMTATFLGAERTRSATPVITVTPASVPSTSEEPPVTLPAPTSPPDPGPLKPGGLDELAEGIDLGVVVRDLDTGEDLHAHNPDQRFDSASLVKILIALDALEDQGEPDTAVVGMLSTSDDDEASRMWSAGGSTRIVVTWAERIGLADTSPPRDPNQWGATLTTAADVARLYQYLLKAPGGAVVLEGLEGMADHGADGFDQRFGVPVAAGERHWAAKQGWSCCTDHRTTHSTGLVGHRYVVVVLTGQPVSTSAAVARARVTEIAEFLLSGR</sequence>
<evidence type="ECO:0000256" key="2">
    <source>
        <dbReference type="SAM" id="Phobius"/>
    </source>
</evidence>
<dbReference type="AlphaFoldDB" id="A0A9X2VNH6"/>
<keyword evidence="5" id="KW-1185">Reference proteome</keyword>
<dbReference type="Gene3D" id="3.40.710.10">
    <property type="entry name" value="DD-peptidase/beta-lactamase superfamily"/>
    <property type="match status" value="1"/>
</dbReference>
<feature type="region of interest" description="Disordered" evidence="1">
    <location>
        <begin position="42"/>
        <end position="69"/>
    </location>
</feature>
<evidence type="ECO:0000259" key="3">
    <source>
        <dbReference type="Pfam" id="PF13354"/>
    </source>
</evidence>
<evidence type="ECO:0000256" key="1">
    <source>
        <dbReference type="SAM" id="MobiDB-lite"/>
    </source>
</evidence>
<gene>
    <name evidence="4" type="ORF">NZH93_24075</name>
</gene>
<evidence type="ECO:0000313" key="5">
    <source>
        <dbReference type="Proteomes" id="UP001141259"/>
    </source>
</evidence>
<dbReference type="GO" id="GO:0008800">
    <property type="term" value="F:beta-lactamase activity"/>
    <property type="evidence" value="ECO:0007669"/>
    <property type="project" value="InterPro"/>
</dbReference>
<organism evidence="4 5">
    <name type="scientific">Umezawaea endophytica</name>
    <dbReference type="NCBI Taxonomy" id="1654476"/>
    <lineage>
        <taxon>Bacteria</taxon>
        <taxon>Bacillati</taxon>
        <taxon>Actinomycetota</taxon>
        <taxon>Actinomycetes</taxon>
        <taxon>Pseudonocardiales</taxon>
        <taxon>Pseudonocardiaceae</taxon>
        <taxon>Umezawaea</taxon>
    </lineage>
</organism>
<dbReference type="RefSeq" id="WP_259625437.1">
    <property type="nucleotide sequence ID" value="NZ_JANYMP010000011.1"/>
</dbReference>
<dbReference type="Proteomes" id="UP001141259">
    <property type="component" value="Unassembled WGS sequence"/>
</dbReference>
<keyword evidence="2" id="KW-1133">Transmembrane helix</keyword>
<dbReference type="GO" id="GO:0030655">
    <property type="term" value="P:beta-lactam antibiotic catabolic process"/>
    <property type="evidence" value="ECO:0007669"/>
    <property type="project" value="InterPro"/>
</dbReference>
<comment type="caution">
    <text evidence="4">The sequence shown here is derived from an EMBL/GenBank/DDBJ whole genome shotgun (WGS) entry which is preliminary data.</text>
</comment>
<accession>A0A9X2VNH6</accession>
<reference evidence="4" key="1">
    <citation type="submission" date="2022-08" db="EMBL/GenBank/DDBJ databases">
        <authorList>
            <person name="Tistechok S."/>
            <person name="Samborskyy M."/>
            <person name="Roman I."/>
        </authorList>
    </citation>
    <scope>NUCLEOTIDE SEQUENCE</scope>
    <source>
        <strain evidence="4">DSM 103496</strain>
    </source>
</reference>